<dbReference type="RefSeq" id="WP_093054448.1">
    <property type="nucleotide sequence ID" value="NZ_FOGT01000015.1"/>
</dbReference>
<keyword evidence="4 6" id="KW-0472">Membrane</keyword>
<keyword evidence="6" id="KW-0812">Transmembrane</keyword>
<evidence type="ECO:0000256" key="1">
    <source>
        <dbReference type="ARBA" id="ARBA00004236"/>
    </source>
</evidence>
<organism evidence="8 9">
    <name type="scientific">Salipaludibacillus aurantiacus</name>
    <dbReference type="NCBI Taxonomy" id="1601833"/>
    <lineage>
        <taxon>Bacteria</taxon>
        <taxon>Bacillati</taxon>
        <taxon>Bacillota</taxon>
        <taxon>Bacilli</taxon>
        <taxon>Bacillales</taxon>
        <taxon>Bacillaceae</taxon>
    </lineage>
</organism>
<evidence type="ECO:0000259" key="7">
    <source>
        <dbReference type="Pfam" id="PF02608"/>
    </source>
</evidence>
<keyword evidence="9" id="KW-1185">Reference proteome</keyword>
<dbReference type="STRING" id="1601833.SAMN05518684_11581"/>
<evidence type="ECO:0000256" key="4">
    <source>
        <dbReference type="ARBA" id="ARBA00023136"/>
    </source>
</evidence>
<accession>A0A1H9WBD0</accession>
<dbReference type="InterPro" id="IPR003760">
    <property type="entry name" value="PnrA-like"/>
</dbReference>
<feature type="domain" description="ABC transporter substrate-binding protein PnrA-like" evidence="7">
    <location>
        <begin position="51"/>
        <end position="308"/>
    </location>
</feature>
<evidence type="ECO:0000313" key="9">
    <source>
        <dbReference type="Proteomes" id="UP000198571"/>
    </source>
</evidence>
<dbReference type="AlphaFoldDB" id="A0A1H9WBD0"/>
<dbReference type="GO" id="GO:0005886">
    <property type="term" value="C:plasma membrane"/>
    <property type="evidence" value="ECO:0007669"/>
    <property type="project" value="UniProtKB-SubCell"/>
</dbReference>
<feature type="transmembrane region" description="Helical" evidence="6">
    <location>
        <begin position="12"/>
        <end position="29"/>
    </location>
</feature>
<evidence type="ECO:0000256" key="2">
    <source>
        <dbReference type="ARBA" id="ARBA00022475"/>
    </source>
</evidence>
<keyword evidence="6" id="KW-1133">Transmembrane helix</keyword>
<dbReference type="EMBL" id="FOGT01000015">
    <property type="protein sequence ID" value="SES30773.1"/>
    <property type="molecule type" value="Genomic_DNA"/>
</dbReference>
<keyword evidence="3" id="KW-0732">Signal</keyword>
<dbReference type="InterPro" id="IPR050957">
    <property type="entry name" value="BMP_lipoprotein"/>
</dbReference>
<evidence type="ECO:0000313" key="8">
    <source>
        <dbReference type="EMBL" id="SES30773.1"/>
    </source>
</evidence>
<keyword evidence="5" id="KW-0449">Lipoprotein</keyword>
<reference evidence="9" key="1">
    <citation type="submission" date="2016-10" db="EMBL/GenBank/DDBJ databases">
        <authorList>
            <person name="Varghese N."/>
            <person name="Submissions S."/>
        </authorList>
    </citation>
    <scope>NUCLEOTIDE SEQUENCE [LARGE SCALE GENOMIC DNA]</scope>
    <source>
        <strain evidence="9">S9</strain>
    </source>
</reference>
<dbReference type="PANTHER" id="PTHR34296:SF2">
    <property type="entry name" value="ABC TRANSPORTER GUANOSINE-BINDING PROTEIN NUPN"/>
    <property type="match status" value="1"/>
</dbReference>
<protein>
    <submittedName>
        <fullName evidence="8">Transcriptional activator of comK protein</fullName>
    </submittedName>
</protein>
<name>A0A1H9WBD0_9BACI</name>
<dbReference type="Gene3D" id="3.40.50.2300">
    <property type="match status" value="2"/>
</dbReference>
<comment type="subcellular location">
    <subcellularLocation>
        <location evidence="1">Cell membrane</location>
    </subcellularLocation>
</comment>
<dbReference type="PANTHER" id="PTHR34296">
    <property type="entry name" value="TRANSCRIPTIONAL ACTIVATOR PROTEIN MED"/>
    <property type="match status" value="1"/>
</dbReference>
<dbReference type="Proteomes" id="UP000198571">
    <property type="component" value="Unassembled WGS sequence"/>
</dbReference>
<keyword evidence="2" id="KW-1003">Cell membrane</keyword>
<evidence type="ECO:0000256" key="5">
    <source>
        <dbReference type="ARBA" id="ARBA00023288"/>
    </source>
</evidence>
<dbReference type="OrthoDB" id="2556857at2"/>
<proteinExistence type="predicted"/>
<sequence>MIYSESQTKYILILSLLVSSVLIFIMLYQSRGILLNDQSDVTKEDEGDLLMAILTSDSVSDQSWGSLAYKGQVMIEDEFPVDAVLHSGLYSEELVAGKAKEAIESGAELIIGHGQEFSPFFRDLAPYYPDVQFVTIHGTATYSNQAVYTFGKGKAEYFAGLAGALKSETGRIALIEIEDEKRGSPKFFQGVHHYKPEAEVFSQSVTSREDGAEAVGVMDELLKKGVDVIYSKGNAFNRDIIERAKEEDVYVIGYIEDQSYMAREYVLTSVTNDVPKAYVAILEDYFSKEGIPGGVTILGENEGVVDLAPFGPMFTKKELEFIESEIKRHTRGKLTF</sequence>
<dbReference type="Pfam" id="PF02608">
    <property type="entry name" value="Bmp"/>
    <property type="match status" value="1"/>
</dbReference>
<gene>
    <name evidence="8" type="ORF">SAMN05518684_11581</name>
</gene>
<evidence type="ECO:0000256" key="6">
    <source>
        <dbReference type="SAM" id="Phobius"/>
    </source>
</evidence>
<evidence type="ECO:0000256" key="3">
    <source>
        <dbReference type="ARBA" id="ARBA00022729"/>
    </source>
</evidence>